<feature type="compositionally biased region" description="Basic and acidic residues" evidence="2">
    <location>
        <begin position="1"/>
        <end position="22"/>
    </location>
</feature>
<evidence type="ECO:0000313" key="4">
    <source>
        <dbReference type="EMBL" id="SDB96977.1"/>
    </source>
</evidence>
<keyword evidence="5" id="KW-1185">Reference proteome</keyword>
<feature type="coiled-coil region" evidence="1">
    <location>
        <begin position="279"/>
        <end position="404"/>
    </location>
</feature>
<keyword evidence="3" id="KW-1133">Transmembrane helix</keyword>
<evidence type="ECO:0000256" key="3">
    <source>
        <dbReference type="SAM" id="Phobius"/>
    </source>
</evidence>
<feature type="compositionally biased region" description="Basic and acidic residues" evidence="2">
    <location>
        <begin position="222"/>
        <end position="237"/>
    </location>
</feature>
<keyword evidence="3" id="KW-0472">Membrane</keyword>
<keyword evidence="3" id="KW-0812">Transmembrane</keyword>
<protein>
    <submittedName>
        <fullName evidence="4">Uncharacterized protein</fullName>
    </submittedName>
</protein>
<gene>
    <name evidence="4" type="ORF">SAMN04487824_101107</name>
</gene>
<name>A0A1G6HRP8_9ACTN</name>
<organism evidence="4 5">
    <name type="scientific">Parafannyhessea umbonata</name>
    <dbReference type="NCBI Taxonomy" id="604330"/>
    <lineage>
        <taxon>Bacteria</taxon>
        <taxon>Bacillati</taxon>
        <taxon>Actinomycetota</taxon>
        <taxon>Coriobacteriia</taxon>
        <taxon>Coriobacteriales</taxon>
        <taxon>Atopobiaceae</taxon>
        <taxon>Parafannyhessea</taxon>
    </lineage>
</organism>
<proteinExistence type="predicted"/>
<dbReference type="Proteomes" id="UP000198528">
    <property type="component" value="Unassembled WGS sequence"/>
</dbReference>
<feature type="coiled-coil region" evidence="1">
    <location>
        <begin position="78"/>
        <end position="105"/>
    </location>
</feature>
<dbReference type="EMBL" id="FMZL01000001">
    <property type="protein sequence ID" value="SDB96977.1"/>
    <property type="molecule type" value="Genomic_DNA"/>
</dbReference>
<feature type="compositionally biased region" description="Basic and acidic residues" evidence="2">
    <location>
        <begin position="174"/>
        <end position="192"/>
    </location>
</feature>
<evidence type="ECO:0000256" key="2">
    <source>
        <dbReference type="SAM" id="MobiDB-lite"/>
    </source>
</evidence>
<reference evidence="5" key="1">
    <citation type="submission" date="2016-10" db="EMBL/GenBank/DDBJ databases">
        <authorList>
            <person name="Varghese N."/>
            <person name="Submissions S."/>
        </authorList>
    </citation>
    <scope>NUCLEOTIDE SEQUENCE [LARGE SCALE GENOMIC DNA]</scope>
    <source>
        <strain evidence="5">DSM 22619</strain>
    </source>
</reference>
<accession>A0A1G6HRP8</accession>
<evidence type="ECO:0000256" key="1">
    <source>
        <dbReference type="SAM" id="Coils"/>
    </source>
</evidence>
<keyword evidence="1" id="KW-0175">Coiled coil</keyword>
<sequence>MAKPHDHTDTKSAEGGAPKDEGLEYPGAVPVAADELPVISDKDLDRQRAKSRGKKGSDAAGADSENPFKGGFGAIRQVRAAAKRRAEAHDKVKSLKAELEESQKVLDHRTKIEADYEKIVAAQNEALLVQGQASARAQAVIDQQSAEKADLEGRLAQMKAEHEEQLRPYRELMESTKGRADDAAKTLADAKRQAKAADQQLGEATKRREQSMASANRSVDNSQERLRKAEGELDALKADSNASPAVVQKKQSDIVAERAHLDAARADLERVTSECKQLVDGAQANLAAQRRALESAETAADVAKREADEHREEYERLYNAALASEKELSDEIAKRDRAIASAGKEKQDADARQAEAQKLLDEATEIHATPEVSAELAHTIAQGRQELEERMKSAQKLAHEEKHLREATRKQRFLFIGAIVLALVLVALVATFVMRTL</sequence>
<feature type="transmembrane region" description="Helical" evidence="3">
    <location>
        <begin position="413"/>
        <end position="434"/>
    </location>
</feature>
<evidence type="ECO:0000313" key="5">
    <source>
        <dbReference type="Proteomes" id="UP000198528"/>
    </source>
</evidence>
<feature type="compositionally biased region" description="Polar residues" evidence="2">
    <location>
        <begin position="211"/>
        <end position="221"/>
    </location>
</feature>
<dbReference type="AlphaFoldDB" id="A0A1G6HRP8"/>
<dbReference type="RefSeq" id="WP_090844293.1">
    <property type="nucleotide sequence ID" value="NZ_FMZL01000001.1"/>
</dbReference>
<feature type="region of interest" description="Disordered" evidence="2">
    <location>
        <begin position="174"/>
        <end position="251"/>
    </location>
</feature>
<dbReference type="STRING" id="604330.SAMN04489857_0532"/>
<feature type="region of interest" description="Disordered" evidence="2">
    <location>
        <begin position="1"/>
        <end position="72"/>
    </location>
</feature>